<evidence type="ECO:0000313" key="2">
    <source>
        <dbReference type="Proteomes" id="UP001647509"/>
    </source>
</evidence>
<keyword evidence="2" id="KW-1185">Reference proteome</keyword>
<comment type="caution">
    <text evidence="1">The sequence shown here is derived from an EMBL/GenBank/DDBJ whole genome shotgun (WGS) entry which is preliminary data.</text>
</comment>
<reference evidence="1" key="1">
    <citation type="submission" date="2021-05" db="EMBL/GenBank/DDBJ databases">
        <title>Draft genomes of bacteria isolated from model marine particles.</title>
        <authorList>
            <person name="Datta M.S."/>
            <person name="Schwartzman J.A."/>
            <person name="Enke T.N."/>
            <person name="Saavedra J."/>
            <person name="Cermak N."/>
            <person name="Cordero O.X."/>
        </authorList>
    </citation>
    <scope>NUCLEOTIDE SEQUENCE</scope>
    <source>
        <strain evidence="1">I2M19</strain>
    </source>
</reference>
<evidence type="ECO:0000313" key="1">
    <source>
        <dbReference type="EMBL" id="MBU2951829.1"/>
    </source>
</evidence>
<gene>
    <name evidence="1" type="ORF">KO493_14105</name>
</gene>
<sequence length="328" mass="38205">MIDKTNKELLDVIAIFISKAESSDETKKLVIELKHLKNEGSGNDEAKAKLFLKISELLYNSSELSKEGYYFYQRFSIESLIFESRMINNVYDSELNPITDKMRLVEKKHGLNDDEYWTIEEYPPEYKKLNDEYEKVLDLNTELLYKKYAPKEIYEQYVNNNSEFNEIAQKGHIAKNNKDEIERLIELSNVYQKEAEISEKNQAFLASSILLGATIETKMIIKCLRNTTEIQTAIQKMGIPNKQIKSKNPVDWTLNTLIKVCDKCGWLPNIESDKYTFKTNNISHFLRLTRNLVHPGIIIKKEKTLSLDSQKFSTIKESYKLISLIIDN</sequence>
<dbReference type="Proteomes" id="UP001647509">
    <property type="component" value="Unassembled WGS sequence"/>
</dbReference>
<name>A0ACC5UC48_9FLAO</name>
<dbReference type="EMBL" id="JAHKPD010000021">
    <property type="protein sequence ID" value="MBU2951829.1"/>
    <property type="molecule type" value="Genomic_DNA"/>
</dbReference>
<organism evidence="1 2">
    <name type="scientific">Pseudotamlana agarivorans</name>
    <dbReference type="NCBI Taxonomy" id="481183"/>
    <lineage>
        <taxon>Bacteria</taxon>
        <taxon>Pseudomonadati</taxon>
        <taxon>Bacteroidota</taxon>
        <taxon>Flavobacteriia</taxon>
        <taxon>Flavobacteriales</taxon>
        <taxon>Flavobacteriaceae</taxon>
        <taxon>Pseudotamlana</taxon>
    </lineage>
</organism>
<proteinExistence type="predicted"/>
<accession>A0ACC5UC48</accession>
<protein>
    <submittedName>
        <fullName evidence="1">Uncharacterized protein</fullName>
    </submittedName>
</protein>